<dbReference type="SUPFAM" id="SSF141523">
    <property type="entry name" value="L,D-transpeptidase catalytic domain-like"/>
    <property type="match status" value="1"/>
</dbReference>
<keyword evidence="6" id="KW-0961">Cell wall biogenesis/degradation</keyword>
<dbReference type="GO" id="GO:0009252">
    <property type="term" value="P:peptidoglycan biosynthetic process"/>
    <property type="evidence" value="ECO:0007669"/>
    <property type="project" value="UniProtKB-UniPathway"/>
</dbReference>
<evidence type="ECO:0000259" key="8">
    <source>
        <dbReference type="Pfam" id="PF03734"/>
    </source>
</evidence>
<dbReference type="InterPro" id="IPR005490">
    <property type="entry name" value="LD_TPept_cat_dom"/>
</dbReference>
<dbReference type="STRING" id="83771.SAMN02910357_01228"/>
<dbReference type="PROSITE" id="PS51257">
    <property type="entry name" value="PROKAR_LIPOPROTEIN"/>
    <property type="match status" value="1"/>
</dbReference>
<name>A0A1T4W1W2_9GAMM</name>
<accession>A0A1T4W1W2</accession>
<evidence type="ECO:0000256" key="4">
    <source>
        <dbReference type="ARBA" id="ARBA00022960"/>
    </source>
</evidence>
<protein>
    <submittedName>
        <fullName evidence="9">L,D-peptidoglycan transpeptidase YkuD, ErfK/YbiS/YcfS/YnhG family</fullName>
    </submittedName>
</protein>
<feature type="signal peptide" evidence="7">
    <location>
        <begin position="1"/>
        <end position="21"/>
    </location>
</feature>
<evidence type="ECO:0000313" key="10">
    <source>
        <dbReference type="Proteomes" id="UP000242432"/>
    </source>
</evidence>
<dbReference type="GO" id="GO:0004180">
    <property type="term" value="F:carboxypeptidase activity"/>
    <property type="evidence" value="ECO:0007669"/>
    <property type="project" value="UniProtKB-ARBA"/>
</dbReference>
<dbReference type="GO" id="GO:0016740">
    <property type="term" value="F:transferase activity"/>
    <property type="evidence" value="ECO:0007669"/>
    <property type="project" value="UniProtKB-KW"/>
</dbReference>
<dbReference type="GO" id="GO:0008360">
    <property type="term" value="P:regulation of cell shape"/>
    <property type="evidence" value="ECO:0007669"/>
    <property type="project" value="UniProtKB-KW"/>
</dbReference>
<evidence type="ECO:0000256" key="1">
    <source>
        <dbReference type="ARBA" id="ARBA00004752"/>
    </source>
</evidence>
<dbReference type="PANTHER" id="PTHR38589">
    <property type="entry name" value="BLR0621 PROTEIN"/>
    <property type="match status" value="1"/>
</dbReference>
<keyword evidence="4" id="KW-0133">Cell shape</keyword>
<proteinExistence type="inferred from homology"/>
<evidence type="ECO:0000256" key="3">
    <source>
        <dbReference type="ARBA" id="ARBA00022679"/>
    </source>
</evidence>
<dbReference type="CDD" id="cd16913">
    <property type="entry name" value="YkuD_like"/>
    <property type="match status" value="1"/>
</dbReference>
<comment type="pathway">
    <text evidence="1">Cell wall biogenesis; peptidoglycan biosynthesis.</text>
</comment>
<dbReference type="InterPro" id="IPR038063">
    <property type="entry name" value="Transpep_catalytic_dom"/>
</dbReference>
<dbReference type="Pfam" id="PF03734">
    <property type="entry name" value="YkuD"/>
    <property type="match status" value="1"/>
</dbReference>
<keyword evidence="3" id="KW-0808">Transferase</keyword>
<comment type="similarity">
    <text evidence="2">Belongs to the YkuD family.</text>
</comment>
<evidence type="ECO:0000256" key="7">
    <source>
        <dbReference type="SAM" id="SignalP"/>
    </source>
</evidence>
<reference evidence="10" key="1">
    <citation type="submission" date="2017-02" db="EMBL/GenBank/DDBJ databases">
        <authorList>
            <person name="Varghese N."/>
            <person name="Submissions S."/>
        </authorList>
    </citation>
    <scope>NUCLEOTIDE SEQUENCE [LARGE SCALE GENOMIC DNA]</scope>
    <source>
        <strain evidence="10">DSM 3072</strain>
    </source>
</reference>
<dbReference type="GO" id="GO:0071555">
    <property type="term" value="P:cell wall organization"/>
    <property type="evidence" value="ECO:0007669"/>
    <property type="project" value="UniProtKB-KW"/>
</dbReference>
<keyword evidence="10" id="KW-1185">Reference proteome</keyword>
<dbReference type="AlphaFoldDB" id="A0A1T4W1W2"/>
<evidence type="ECO:0000313" key="9">
    <source>
        <dbReference type="EMBL" id="SKA71177.1"/>
    </source>
</evidence>
<dbReference type="UniPathway" id="UPA00219"/>
<dbReference type="Proteomes" id="UP000242432">
    <property type="component" value="Unassembled WGS sequence"/>
</dbReference>
<dbReference type="PANTHER" id="PTHR38589:SF1">
    <property type="entry name" value="BLR0621 PROTEIN"/>
    <property type="match status" value="1"/>
</dbReference>
<organism evidence="9 10">
    <name type="scientific">Succinivibrio dextrinosolvens DSM 3072</name>
    <dbReference type="NCBI Taxonomy" id="1123324"/>
    <lineage>
        <taxon>Bacteria</taxon>
        <taxon>Pseudomonadati</taxon>
        <taxon>Pseudomonadota</taxon>
        <taxon>Gammaproteobacteria</taxon>
        <taxon>Aeromonadales</taxon>
        <taxon>Succinivibrionaceae</taxon>
        <taxon>Succinivibrio</taxon>
    </lineage>
</organism>
<sequence length="252" mass="28356">MRRNILMNLLTIGLCSMFLLAGCTCTQSQEQKLSFDEPSYTSSPEWVKALGEKNQATQLFVVAGVGKTTAYVSMHEKKADGSWVQITSTPGFIGKLGLGKTKEGDARTPVGNFHFNYAFGIADDPGCKAFTYKKVDDNDYWSGDSRKNYKYNQMVSLKDYPDLNREDSEHLIDYLYQYQYALNVDYNKEGIAGLGSAIFLHCVGDKKPYTGGCIAIPHRNMLTVMQNVRKDCVVVIDELKNLSPETYKDWEL</sequence>
<evidence type="ECO:0000256" key="6">
    <source>
        <dbReference type="ARBA" id="ARBA00023316"/>
    </source>
</evidence>
<dbReference type="EMBL" id="FUXX01000090">
    <property type="protein sequence ID" value="SKA71177.1"/>
    <property type="molecule type" value="Genomic_DNA"/>
</dbReference>
<evidence type="ECO:0000256" key="2">
    <source>
        <dbReference type="ARBA" id="ARBA00005992"/>
    </source>
</evidence>
<dbReference type="RefSeq" id="WP_078929641.1">
    <property type="nucleotide sequence ID" value="NZ_FUXX01000090.1"/>
</dbReference>
<keyword evidence="5" id="KW-0573">Peptidoglycan synthesis</keyword>
<feature type="chain" id="PRO_5012120320" evidence="7">
    <location>
        <begin position="22"/>
        <end position="252"/>
    </location>
</feature>
<gene>
    <name evidence="9" type="ORF">SAMN02745213_02388</name>
</gene>
<evidence type="ECO:0000256" key="5">
    <source>
        <dbReference type="ARBA" id="ARBA00022984"/>
    </source>
</evidence>
<feature type="domain" description="L,D-TPase catalytic" evidence="8">
    <location>
        <begin position="92"/>
        <end position="236"/>
    </location>
</feature>
<keyword evidence="7" id="KW-0732">Signal</keyword>